<evidence type="ECO:0000256" key="2">
    <source>
        <dbReference type="ARBA" id="ARBA00022448"/>
    </source>
</evidence>
<dbReference type="InterPro" id="IPR039426">
    <property type="entry name" value="TonB-dep_rcpt-like"/>
</dbReference>
<dbReference type="InterPro" id="IPR008969">
    <property type="entry name" value="CarboxyPept-like_regulatory"/>
</dbReference>
<evidence type="ECO:0000259" key="8">
    <source>
        <dbReference type="Pfam" id="PF07715"/>
    </source>
</evidence>
<comment type="caution">
    <text evidence="9">The sequence shown here is derived from an EMBL/GenBank/DDBJ whole genome shotgun (WGS) entry which is preliminary data.</text>
</comment>
<keyword evidence="6 7" id="KW-0998">Cell outer membrane</keyword>
<dbReference type="Gene3D" id="2.170.130.10">
    <property type="entry name" value="TonB-dependent receptor, plug domain"/>
    <property type="match status" value="1"/>
</dbReference>
<dbReference type="GO" id="GO:0009279">
    <property type="term" value="C:cell outer membrane"/>
    <property type="evidence" value="ECO:0007669"/>
    <property type="project" value="UniProtKB-SubCell"/>
</dbReference>
<dbReference type="Proteomes" id="UP000607559">
    <property type="component" value="Unassembled WGS sequence"/>
</dbReference>
<dbReference type="InterPro" id="IPR023996">
    <property type="entry name" value="TonB-dep_OMP_SusC/RagA"/>
</dbReference>
<dbReference type="RefSeq" id="WP_188929058.1">
    <property type="nucleotide sequence ID" value="NZ_BMJC01000001.1"/>
</dbReference>
<dbReference type="SUPFAM" id="SSF56935">
    <property type="entry name" value="Porins"/>
    <property type="match status" value="1"/>
</dbReference>
<evidence type="ECO:0000313" key="9">
    <source>
        <dbReference type="EMBL" id="GGA88389.1"/>
    </source>
</evidence>
<proteinExistence type="inferred from homology"/>
<evidence type="ECO:0000256" key="1">
    <source>
        <dbReference type="ARBA" id="ARBA00004571"/>
    </source>
</evidence>
<reference evidence="9" key="1">
    <citation type="journal article" date="2014" name="Int. J. Syst. Evol. Microbiol.">
        <title>Complete genome sequence of Corynebacterium casei LMG S-19264T (=DSM 44701T), isolated from a smear-ripened cheese.</title>
        <authorList>
            <consortium name="US DOE Joint Genome Institute (JGI-PGF)"/>
            <person name="Walter F."/>
            <person name="Albersmeier A."/>
            <person name="Kalinowski J."/>
            <person name="Ruckert C."/>
        </authorList>
    </citation>
    <scope>NUCLEOTIDE SEQUENCE</scope>
    <source>
        <strain evidence="9">CGMCC 1.15448</strain>
    </source>
</reference>
<evidence type="ECO:0000256" key="7">
    <source>
        <dbReference type="PROSITE-ProRule" id="PRU01360"/>
    </source>
</evidence>
<dbReference type="EMBL" id="BMJC01000001">
    <property type="protein sequence ID" value="GGA88389.1"/>
    <property type="molecule type" value="Genomic_DNA"/>
</dbReference>
<feature type="domain" description="TonB-dependent receptor plug" evidence="8">
    <location>
        <begin position="243"/>
        <end position="348"/>
    </location>
</feature>
<dbReference type="NCBIfam" id="TIGR04056">
    <property type="entry name" value="OMP_RagA_SusC"/>
    <property type="match status" value="1"/>
</dbReference>
<dbReference type="AlphaFoldDB" id="A0A8J2U9V5"/>
<dbReference type="InterPro" id="IPR037066">
    <property type="entry name" value="Plug_dom_sf"/>
</dbReference>
<evidence type="ECO:0000256" key="6">
    <source>
        <dbReference type="ARBA" id="ARBA00023237"/>
    </source>
</evidence>
<keyword evidence="2 7" id="KW-0813">Transport</keyword>
<sequence>MRKSSFYGFLLVFFLGLILTGSSRIRAQQLPADPSRRPLIDVLIELNKVRGVYFLFSQQSLARTPVNGPVMTPGISIERILTQVLKNTGLRYKKVDDRTFVILDRRPAASTSDSTATPDYPDPATVSAAPPRMQFVTGHVIAHDGQHLQGVSVTIQHTQKGTITDLSGAFSLEAAREDTLVFSFVGYQTKKMAAGSVGADGILLDASEEPLTAVLVTALGIQKQERSLGYATDELDGGLFTGARAVNLGNALAGQVAGVSVAENATGPYGSSRVLIRGNASLSGNNQPLFVVDGIPYDNTTQSSAGQYGGQDLGDGLSNLNPDNIESVLVLKGVAASALYGYRGGNGAILIRTKSGSRTHGIGVQVNNNLTVNTVMDEREYQYVYGQGLSGIKPTTGQMALAAPYYSWGARMDGTSAVNYLSDNYAYSPAKNNFADFFRTGVMNQPSVGLTGANAKGHFRLGISDLHLADVVPNSSMKQQGFNLNSTYYVTNRLQMDLTADYVFENVTNRVSLSDDAGNVIAAPMYLANSFDIRWMKTHTAHPDGTEWLPGTTDLYFENPYYIAYDYQDMTSRNRLTGGLTLKYHLLDWLYVQGQVTRDGYLLDVTNIVPSGVEYTRSDGVHGGNLTQYEVDYHELNTSFMVGAHKKLASELNFNADFGANRQDNSSTISGIGAVPFSNNRAAGPFLVAGNYNAADIINPPYSSHLRRYRVNSIYGSADLSFRNYLFLNVTARNDWFSTLNINTDDFLYPSVSGSFLFSEVWRLPGWVSLGKLRASYAASSNGTEPYQNALVYGIQSYSLPGQPLGYIATGGLIPNPNLRPVSIAEREIGLSTQFFHNRLGLDLTWYSKQTTDDIVRTTVSTTSGYSQYIENIGRIRNTGIEGLLTATPVKTTNFSWSLSFNYAINHNKVLYIGGLPSIVINGAYPRWGSEVSISNVVGLPYGQIMGYAYRHDAKGNIIYSDGVSNPAPAGEPEPTGVVPLGSTVYKQTGGITNELHYRWLTLSALVDFKFGAKIYSGTNLLLYYYGLQKATLAGRDGGYVGKGVLENGHPNTFVVPAQQYFQDISAGGTDHIAQEFVYDASFIKLRSATLTYTVPATALKKRFIKGLNFSLVGRNLAILMKHVPNVDPESSINNTNGQGLELTGYPATRSWGFNMNIKF</sequence>
<comment type="similarity">
    <text evidence="7">Belongs to the TonB-dependent receptor family.</text>
</comment>
<dbReference type="InterPro" id="IPR036942">
    <property type="entry name" value="Beta-barrel_TonB_sf"/>
</dbReference>
<gene>
    <name evidence="9" type="ORF">GCM10011511_09490</name>
</gene>
<comment type="subcellular location">
    <subcellularLocation>
        <location evidence="1 7">Cell outer membrane</location>
        <topology evidence="1 7">Multi-pass membrane protein</topology>
    </subcellularLocation>
</comment>
<evidence type="ECO:0000256" key="3">
    <source>
        <dbReference type="ARBA" id="ARBA00022452"/>
    </source>
</evidence>
<evidence type="ECO:0000256" key="4">
    <source>
        <dbReference type="ARBA" id="ARBA00022692"/>
    </source>
</evidence>
<keyword evidence="10" id="KW-1185">Reference proteome</keyword>
<name>A0A8J2U9V5_9BACT</name>
<dbReference type="Gene3D" id="3.55.50.30">
    <property type="match status" value="1"/>
</dbReference>
<dbReference type="InterPro" id="IPR012910">
    <property type="entry name" value="Plug_dom"/>
</dbReference>
<keyword evidence="4 7" id="KW-0812">Transmembrane</keyword>
<keyword evidence="3 7" id="KW-1134">Transmembrane beta strand</keyword>
<accession>A0A8J2U9V5</accession>
<reference evidence="9" key="2">
    <citation type="submission" date="2020-09" db="EMBL/GenBank/DDBJ databases">
        <authorList>
            <person name="Sun Q."/>
            <person name="Zhou Y."/>
        </authorList>
    </citation>
    <scope>NUCLEOTIDE SEQUENCE</scope>
    <source>
        <strain evidence="9">CGMCC 1.15448</strain>
    </source>
</reference>
<dbReference type="Pfam" id="PF13715">
    <property type="entry name" value="CarbopepD_reg_2"/>
    <property type="match status" value="1"/>
</dbReference>
<dbReference type="Pfam" id="PF07715">
    <property type="entry name" value="Plug"/>
    <property type="match status" value="1"/>
</dbReference>
<evidence type="ECO:0000313" key="10">
    <source>
        <dbReference type="Proteomes" id="UP000607559"/>
    </source>
</evidence>
<evidence type="ECO:0000256" key="5">
    <source>
        <dbReference type="ARBA" id="ARBA00023136"/>
    </source>
</evidence>
<dbReference type="PROSITE" id="PS52016">
    <property type="entry name" value="TONB_DEPENDENT_REC_3"/>
    <property type="match status" value="1"/>
</dbReference>
<organism evidence="9 10">
    <name type="scientific">Puia dinghuensis</name>
    <dbReference type="NCBI Taxonomy" id="1792502"/>
    <lineage>
        <taxon>Bacteria</taxon>
        <taxon>Pseudomonadati</taxon>
        <taxon>Bacteroidota</taxon>
        <taxon>Chitinophagia</taxon>
        <taxon>Chitinophagales</taxon>
        <taxon>Chitinophagaceae</taxon>
        <taxon>Puia</taxon>
    </lineage>
</organism>
<dbReference type="Gene3D" id="2.40.170.20">
    <property type="entry name" value="TonB-dependent receptor, beta-barrel domain"/>
    <property type="match status" value="1"/>
</dbReference>
<dbReference type="SUPFAM" id="SSF49464">
    <property type="entry name" value="Carboxypeptidase regulatory domain-like"/>
    <property type="match status" value="1"/>
</dbReference>
<protein>
    <submittedName>
        <fullName evidence="9">SusC/RagA family TonB-linked outer membrane protein</fullName>
    </submittedName>
</protein>
<keyword evidence="5 7" id="KW-0472">Membrane</keyword>